<feature type="compositionally biased region" description="Low complexity" evidence="1">
    <location>
        <begin position="89"/>
        <end position="105"/>
    </location>
</feature>
<keyword evidence="3" id="KW-1185">Reference proteome</keyword>
<feature type="region of interest" description="Disordered" evidence="1">
    <location>
        <begin position="584"/>
        <end position="611"/>
    </location>
</feature>
<dbReference type="Pfam" id="PF04801">
    <property type="entry name" value="RPC5"/>
    <property type="match status" value="1"/>
</dbReference>
<gene>
    <name evidence="2" type="ORF">CSSPJE1EN1_LOCUS10795</name>
</gene>
<name>A0ABP0WIS1_9BRYO</name>
<evidence type="ECO:0000313" key="3">
    <source>
        <dbReference type="Proteomes" id="UP001497444"/>
    </source>
</evidence>
<organism evidence="2 3">
    <name type="scientific">Sphagnum jensenii</name>
    <dbReference type="NCBI Taxonomy" id="128206"/>
    <lineage>
        <taxon>Eukaryota</taxon>
        <taxon>Viridiplantae</taxon>
        <taxon>Streptophyta</taxon>
        <taxon>Embryophyta</taxon>
        <taxon>Bryophyta</taxon>
        <taxon>Sphagnophytina</taxon>
        <taxon>Sphagnopsida</taxon>
        <taxon>Sphagnales</taxon>
        <taxon>Sphagnaceae</taxon>
        <taxon>Sphagnum</taxon>
    </lineage>
</organism>
<protein>
    <recommendedName>
        <fullName evidence="4">DNA-directed RNA polymerase III subunit RPC5</fullName>
    </recommendedName>
</protein>
<dbReference type="PANTHER" id="PTHR12069">
    <property type="entry name" value="DNA-DIRECTED RNA POLYMERASES III 80 KDA POLYPEPTIDE RNA POLYMERASE III SUBUNIT 5"/>
    <property type="match status" value="1"/>
</dbReference>
<dbReference type="InterPro" id="IPR006886">
    <property type="entry name" value="RNA_pol_III_Rpc5"/>
</dbReference>
<feature type="region of interest" description="Disordered" evidence="1">
    <location>
        <begin position="130"/>
        <end position="157"/>
    </location>
</feature>
<dbReference type="EMBL" id="OZ020112">
    <property type="protein sequence ID" value="CAK9265317.1"/>
    <property type="molecule type" value="Genomic_DNA"/>
</dbReference>
<evidence type="ECO:0008006" key="4">
    <source>
        <dbReference type="Google" id="ProtNLM"/>
    </source>
</evidence>
<dbReference type="Proteomes" id="UP001497444">
    <property type="component" value="Chromosome 17"/>
</dbReference>
<feature type="compositionally biased region" description="Basic and acidic residues" evidence="1">
    <location>
        <begin position="593"/>
        <end position="611"/>
    </location>
</feature>
<reference evidence="2" key="1">
    <citation type="submission" date="2024-02" db="EMBL/GenBank/DDBJ databases">
        <authorList>
            <consortium name="ELIXIR-Norway"/>
            <consortium name="Elixir Norway"/>
        </authorList>
    </citation>
    <scope>NUCLEOTIDE SEQUENCE</scope>
</reference>
<dbReference type="PANTHER" id="PTHR12069:SF0">
    <property type="entry name" value="DNA-DIRECTED RNA POLYMERASE III SUBUNIT RPC5"/>
    <property type="match status" value="1"/>
</dbReference>
<accession>A0ABP0WIS1</accession>
<feature type="region of interest" description="Disordered" evidence="1">
    <location>
        <begin position="56"/>
        <end position="109"/>
    </location>
</feature>
<evidence type="ECO:0000256" key="1">
    <source>
        <dbReference type="SAM" id="MobiDB-lite"/>
    </source>
</evidence>
<feature type="compositionally biased region" description="Polar residues" evidence="1">
    <location>
        <begin position="73"/>
        <end position="88"/>
    </location>
</feature>
<proteinExistence type="predicted"/>
<evidence type="ECO:0000313" key="2">
    <source>
        <dbReference type="EMBL" id="CAK9265317.1"/>
    </source>
</evidence>
<sequence>MAESRDGRSAAAIGRDVAPVSADGASSLLLSPFPQLQVPKLEPDSCVPSQQVHFKPKFEPKVKPRPGARAKLQEQQQQTGIGRSSSVTAQASNGVGNGASSTAAAAKEEKKEILSLQEKLLETAVFLTPKEGPRDEDGAAIMGEDSGGSRRKLKHESVAAKDEPILLAARVKAEDLPSSSSLLDSDQGGEEEDPVVREIDLFLSPTVDGGESQLYLLQYPLRPAWRPYGLEERCQEVRVKPQQSKLEVDLVVDTTGENYDTERESHLQITKQTLTSSQVALNTNYAVGVLRRGQLHLNPIKAVVQLRPSMKYIDDADVAKKKQNREAGITDGDDEEMVEAEASESKSELTLLQSWIPLEPHGVDSPLTDGIRQKMVASTKTPIPFTLRPEEYIDTLVPGRASASTVEVLHEDGSGNVGISRSFLNTLSLEDRFHVLLSKGRVQVLQFERLMKLAPMGCTEAEVLDVLQQKALLVQGCWVAASFIRYEQPLSIIRDYILSLFNKNRVVLHEQLEDLPISKEALREIMLSLAVQRSNVGWEFQESTDRSFIKKHQGVAKAQANQWVESAEGIREAILELKSSMPDAVGAQPMDVTDDKRPLRKGEPSSVPRGERWENLESAVPAATRKPAPLAKSQVVVADDGRGPGQSGLENGEFAGQVTMSEATQAALPGALKAIFLKHNVCRLQLICQSLRDMAIESTATNSNPKVVAAAVAAAMGANAPLPELAAAVSKIASNIENVYFLSSLGNPSLDPFRNVVIALLRAKGPNAGLRRSDIMEASKIALRSEVPGATYQKVLKELCYTRGGAWVLKPGDGRPT</sequence>